<evidence type="ECO:0000256" key="4">
    <source>
        <dbReference type="ARBA" id="ARBA00022963"/>
    </source>
</evidence>
<feature type="domain" description="Partial AB-hydrolase lipase" evidence="10">
    <location>
        <begin position="47"/>
        <end position="106"/>
    </location>
</feature>
<dbReference type="AlphaFoldDB" id="A0A9P0BCB0"/>
<feature type="chain" id="PRO_5040475923" description="Lipase" evidence="9">
    <location>
        <begin position="16"/>
        <end position="408"/>
    </location>
</feature>
<dbReference type="Proteomes" id="UP001154078">
    <property type="component" value="Chromosome 7"/>
</dbReference>
<feature type="active site" description="Charge relay system" evidence="8">
    <location>
        <position position="353"/>
    </location>
</feature>
<dbReference type="InterPro" id="IPR006693">
    <property type="entry name" value="AB_hydrolase_lipase"/>
</dbReference>
<evidence type="ECO:0000256" key="2">
    <source>
        <dbReference type="ARBA" id="ARBA00022729"/>
    </source>
</evidence>
<dbReference type="SUPFAM" id="SSF53474">
    <property type="entry name" value="alpha/beta-Hydrolases"/>
    <property type="match status" value="1"/>
</dbReference>
<dbReference type="InterPro" id="IPR029058">
    <property type="entry name" value="AB_hydrolase_fold"/>
</dbReference>
<sequence length="408" mass="45811">MKYFVFCALFALTYANVDVNQLKKLQALPEFAGVSLVELEAQTRLTVPDLIESEGYPSETYEVTTEDGYILTLHRIPLGKNAKKSNGKVAFLQHGILSSSCDWIITGSSKGLAYTLADEGYDVWMGNARGNKYSRNHITIHPDQGSEFWKFSWHQIGAIDLPTMIDFVLNKTGVSSVYYAGHSQGTTSFYVMTSLKPEYNKKIKVQVSLAPIGFMKHMTSPLLKILAFFTNTMEVLLNLIGVNEFLPTSDVGKVLCGDNSITQILCKNALFVVCGFSHKEMNATLLPTLMGHTPAGSSTKQLLHYSQEIKSGHFRQYDFGLIRNKRVYNSFFPPDYRLAQVTAPVYLLYSHNDWLAAEKDVSKLCDKLGNCKEKFVVPNKDFNHLDYMYGMSASETVYPKVISIFNSH</sequence>
<dbReference type="PANTHER" id="PTHR11005">
    <property type="entry name" value="LYSOSOMAL ACID LIPASE-RELATED"/>
    <property type="match status" value="1"/>
</dbReference>
<accession>A0A9P0BCB0</accession>
<comment type="similarity">
    <text evidence="1 7">Belongs to the AB hydrolase superfamily. Lipase family.</text>
</comment>
<keyword evidence="2 9" id="KW-0732">Signal</keyword>
<dbReference type="Gene3D" id="3.40.50.1820">
    <property type="entry name" value="alpha/beta hydrolase"/>
    <property type="match status" value="1"/>
</dbReference>
<keyword evidence="6" id="KW-0325">Glycoprotein</keyword>
<evidence type="ECO:0000256" key="1">
    <source>
        <dbReference type="ARBA" id="ARBA00010701"/>
    </source>
</evidence>
<dbReference type="Pfam" id="PF04083">
    <property type="entry name" value="Abhydro_lipase"/>
    <property type="match status" value="1"/>
</dbReference>
<keyword evidence="4 7" id="KW-0442">Lipid degradation</keyword>
<dbReference type="PIRSF" id="PIRSF000862">
    <property type="entry name" value="Steryl_ester_lip"/>
    <property type="match status" value="1"/>
</dbReference>
<evidence type="ECO:0000313" key="11">
    <source>
        <dbReference type="EMBL" id="CAH0560006.1"/>
    </source>
</evidence>
<keyword evidence="12" id="KW-1185">Reference proteome</keyword>
<dbReference type="GO" id="GO:0016042">
    <property type="term" value="P:lipid catabolic process"/>
    <property type="evidence" value="ECO:0007669"/>
    <property type="project" value="UniProtKB-KW"/>
</dbReference>
<evidence type="ECO:0000259" key="10">
    <source>
        <dbReference type="Pfam" id="PF04083"/>
    </source>
</evidence>
<feature type="active site" description="Charge relay system" evidence="8">
    <location>
        <position position="384"/>
    </location>
</feature>
<feature type="signal peptide" evidence="9">
    <location>
        <begin position="1"/>
        <end position="15"/>
    </location>
</feature>
<gene>
    <name evidence="11" type="ORF">MELIAE_LOCUS9856</name>
</gene>
<evidence type="ECO:0000256" key="6">
    <source>
        <dbReference type="ARBA" id="ARBA00023180"/>
    </source>
</evidence>
<evidence type="ECO:0000256" key="8">
    <source>
        <dbReference type="PIRSR" id="PIRSR000862-1"/>
    </source>
</evidence>
<evidence type="ECO:0000256" key="3">
    <source>
        <dbReference type="ARBA" id="ARBA00022801"/>
    </source>
</evidence>
<keyword evidence="3 7" id="KW-0378">Hydrolase</keyword>
<evidence type="ECO:0000256" key="7">
    <source>
        <dbReference type="PIRNR" id="PIRNR000862"/>
    </source>
</evidence>
<name>A0A9P0BCB0_BRAAE</name>
<reference evidence="11" key="1">
    <citation type="submission" date="2021-12" db="EMBL/GenBank/DDBJ databases">
        <authorList>
            <person name="King R."/>
        </authorList>
    </citation>
    <scope>NUCLEOTIDE SEQUENCE</scope>
</reference>
<dbReference type="EMBL" id="OV121138">
    <property type="protein sequence ID" value="CAH0560006.1"/>
    <property type="molecule type" value="Genomic_DNA"/>
</dbReference>
<proteinExistence type="inferred from homology"/>
<evidence type="ECO:0000256" key="9">
    <source>
        <dbReference type="SAM" id="SignalP"/>
    </source>
</evidence>
<dbReference type="FunFam" id="3.40.50.1820:FF:000021">
    <property type="entry name" value="Lipase"/>
    <property type="match status" value="1"/>
</dbReference>
<organism evidence="11 12">
    <name type="scientific">Brassicogethes aeneus</name>
    <name type="common">Rape pollen beetle</name>
    <name type="synonym">Meligethes aeneus</name>
    <dbReference type="NCBI Taxonomy" id="1431903"/>
    <lineage>
        <taxon>Eukaryota</taxon>
        <taxon>Metazoa</taxon>
        <taxon>Ecdysozoa</taxon>
        <taxon>Arthropoda</taxon>
        <taxon>Hexapoda</taxon>
        <taxon>Insecta</taxon>
        <taxon>Pterygota</taxon>
        <taxon>Neoptera</taxon>
        <taxon>Endopterygota</taxon>
        <taxon>Coleoptera</taxon>
        <taxon>Polyphaga</taxon>
        <taxon>Cucujiformia</taxon>
        <taxon>Nitidulidae</taxon>
        <taxon>Meligethinae</taxon>
        <taxon>Brassicogethes</taxon>
    </lineage>
</organism>
<keyword evidence="5" id="KW-0443">Lipid metabolism</keyword>
<protein>
    <recommendedName>
        <fullName evidence="7">Lipase</fullName>
    </recommendedName>
</protein>
<evidence type="ECO:0000313" key="12">
    <source>
        <dbReference type="Proteomes" id="UP001154078"/>
    </source>
</evidence>
<dbReference type="GO" id="GO:0016788">
    <property type="term" value="F:hydrolase activity, acting on ester bonds"/>
    <property type="evidence" value="ECO:0007669"/>
    <property type="project" value="InterPro"/>
</dbReference>
<evidence type="ECO:0000256" key="5">
    <source>
        <dbReference type="ARBA" id="ARBA00023098"/>
    </source>
</evidence>
<dbReference type="InterPro" id="IPR025483">
    <property type="entry name" value="Lipase_euk"/>
</dbReference>
<feature type="active site" description="Nucleophile" evidence="8">
    <location>
        <position position="183"/>
    </location>
</feature>